<feature type="domain" description="Capsule synthesis protein CapA" evidence="2">
    <location>
        <begin position="7"/>
        <end position="229"/>
    </location>
</feature>
<proteinExistence type="inferred from homology"/>
<dbReference type="PANTHER" id="PTHR33393:SF13">
    <property type="entry name" value="PGA BIOSYNTHESIS PROTEIN CAPA"/>
    <property type="match status" value="1"/>
</dbReference>
<dbReference type="SMART" id="SM00854">
    <property type="entry name" value="PGA_cap"/>
    <property type="match status" value="1"/>
</dbReference>
<dbReference type="SUPFAM" id="SSF56300">
    <property type="entry name" value="Metallo-dependent phosphatases"/>
    <property type="match status" value="1"/>
</dbReference>
<comment type="similarity">
    <text evidence="1">Belongs to the CapA family.</text>
</comment>
<reference evidence="3 4" key="1">
    <citation type="submission" date="2018-08" db="EMBL/GenBank/DDBJ databases">
        <title>Draft genome sequence of Pseudoalteromonas donghaensis HJ51.</title>
        <authorList>
            <person name="Oh J."/>
            <person name="Roh D."/>
        </authorList>
    </citation>
    <scope>NUCLEOTIDE SEQUENCE [LARGE SCALE GENOMIC DNA]</scope>
    <source>
        <strain evidence="3 4">HJ51</strain>
    </source>
</reference>
<evidence type="ECO:0000259" key="2">
    <source>
        <dbReference type="SMART" id="SM00854"/>
    </source>
</evidence>
<dbReference type="Pfam" id="PF09587">
    <property type="entry name" value="PGA_cap"/>
    <property type="match status" value="1"/>
</dbReference>
<dbReference type="InterPro" id="IPR052169">
    <property type="entry name" value="CW_Biosynth-Accessory"/>
</dbReference>
<dbReference type="GeneID" id="99506736"/>
<gene>
    <name evidence="3" type="ORF">D0907_14755</name>
</gene>
<sequence length="348" mass="40283">MQISKDSLIFVGDVSLSGQKGIRLTAPSWFLDMPIIVNLEGALVTDTRKYLSDKLVVNSFKCIDSYYKNLDVSFNLANNHILDNKDISETLNNLKKLRKPYFGAGECLEDASKPLIMNELIVLTFGWSVIECPSASKRKPGVNPLKETHVKSELLKYKQQFPNKKVVILFHWDYELEKYPMPSQRRLAFELIDLGCDLIVGAHPHRVQGYEIYKGKPIIYSIGNWLFEQNVFVNGKLKFPDFCNLQLAFEYSLSGDHMCHFFENDTETSEVKYLFSEPLDSSVTLNELSPFKGMSFSDYDNFFKRERHHKKLIPVYFSNNNKYSILFKNAFNYFRTLGINWLVRVGLK</sequence>
<dbReference type="Gene3D" id="3.60.21.10">
    <property type="match status" value="1"/>
</dbReference>
<dbReference type="AlphaFoldDB" id="A0AAD0WDV7"/>
<protein>
    <submittedName>
        <fullName evidence="3">CapA family protein</fullName>
    </submittedName>
</protein>
<evidence type="ECO:0000256" key="1">
    <source>
        <dbReference type="ARBA" id="ARBA00005662"/>
    </source>
</evidence>
<evidence type="ECO:0000313" key="3">
    <source>
        <dbReference type="EMBL" id="AXV66456.1"/>
    </source>
</evidence>
<organism evidence="3 4">
    <name type="scientific">Pseudoalteromonas lipolytica</name>
    <dbReference type="NCBI Taxonomy" id="570156"/>
    <lineage>
        <taxon>Bacteria</taxon>
        <taxon>Pseudomonadati</taxon>
        <taxon>Pseudomonadota</taxon>
        <taxon>Gammaproteobacteria</taxon>
        <taxon>Alteromonadales</taxon>
        <taxon>Pseudoalteromonadaceae</taxon>
        <taxon>Pseudoalteromonas</taxon>
    </lineage>
</organism>
<accession>A0AAD0WDV7</accession>
<dbReference type="EMBL" id="CP032090">
    <property type="protein sequence ID" value="AXV66456.1"/>
    <property type="molecule type" value="Genomic_DNA"/>
</dbReference>
<dbReference type="KEGG" id="pdj:D0907_14755"/>
<evidence type="ECO:0000313" key="4">
    <source>
        <dbReference type="Proteomes" id="UP000264605"/>
    </source>
</evidence>
<dbReference type="InterPro" id="IPR029052">
    <property type="entry name" value="Metallo-depent_PP-like"/>
</dbReference>
<name>A0AAD0WDV7_9GAMM</name>
<dbReference type="Proteomes" id="UP000264605">
    <property type="component" value="Chromosome"/>
</dbReference>
<dbReference type="InterPro" id="IPR019079">
    <property type="entry name" value="Capsule_synth_CapA"/>
</dbReference>
<dbReference type="PANTHER" id="PTHR33393">
    <property type="entry name" value="POLYGLUTAMINE SYNTHESIS ACCESSORY PROTEIN RV0574C-RELATED"/>
    <property type="match status" value="1"/>
</dbReference>
<dbReference type="RefSeq" id="WP_118844681.1">
    <property type="nucleotide sequence ID" value="NZ_CP032090.1"/>
</dbReference>